<comment type="caution">
    <text evidence="1">The sequence shown here is derived from an EMBL/GenBank/DDBJ whole genome shotgun (WGS) entry which is preliminary data.</text>
</comment>
<accession>A0A150MU82</accession>
<dbReference type="PATRIC" id="fig|153151.4.peg.129"/>
<dbReference type="EMBL" id="LQYW01000085">
    <property type="protein sequence ID" value="KYD28047.1"/>
    <property type="molecule type" value="Genomic_DNA"/>
</dbReference>
<organism evidence="1 2">
    <name type="scientific">Parageobacillus toebii</name>
    <dbReference type="NCBI Taxonomy" id="153151"/>
    <lineage>
        <taxon>Bacteria</taxon>
        <taxon>Bacillati</taxon>
        <taxon>Bacillota</taxon>
        <taxon>Bacilli</taxon>
        <taxon>Bacillales</taxon>
        <taxon>Anoxybacillaceae</taxon>
        <taxon>Parageobacillus</taxon>
    </lineage>
</organism>
<gene>
    <name evidence="1" type="ORF">B4110_0809</name>
</gene>
<name>A0A150MU82_9BACL</name>
<reference evidence="1 2" key="1">
    <citation type="submission" date="2016-01" db="EMBL/GenBank/DDBJ databases">
        <title>Draft Genome Sequences of Seven Thermophilic Sporeformers Isolated from Foods.</title>
        <authorList>
            <person name="Berendsen E.M."/>
            <person name="Wells-Bennik M.H."/>
            <person name="Krawcyk A.O."/>
            <person name="De Jong A."/>
            <person name="Holsappel S."/>
            <person name="Eijlander R.T."/>
            <person name="Kuipers O.P."/>
        </authorList>
    </citation>
    <scope>NUCLEOTIDE SEQUENCE [LARGE SCALE GENOMIC DNA]</scope>
    <source>
        <strain evidence="1 2">B4110</strain>
    </source>
</reference>
<evidence type="ECO:0000313" key="1">
    <source>
        <dbReference type="EMBL" id="KYD28047.1"/>
    </source>
</evidence>
<proteinExistence type="predicted"/>
<sequence>MIYGIFALFFIITKKGMLNDVNDEKSLKPGERRDSLLMKVLWN</sequence>
<dbReference type="AlphaFoldDB" id="A0A150MU82"/>
<protein>
    <submittedName>
        <fullName evidence="1">Uncharacterized protein</fullName>
    </submittedName>
</protein>
<evidence type="ECO:0000313" key="2">
    <source>
        <dbReference type="Proteomes" id="UP000075324"/>
    </source>
</evidence>
<dbReference type="Proteomes" id="UP000075324">
    <property type="component" value="Unassembled WGS sequence"/>
</dbReference>